<accession>A0A848KI07</accession>
<dbReference type="PANTHER" id="PTHR30055:SF235">
    <property type="entry name" value="TRANSCRIPTIONAL REGULATORY PROTEIN"/>
    <property type="match status" value="1"/>
</dbReference>
<feature type="DNA-binding region" description="H-T-H motif" evidence="2">
    <location>
        <begin position="45"/>
        <end position="64"/>
    </location>
</feature>
<reference evidence="5 6" key="1">
    <citation type="submission" date="2019-05" db="EMBL/GenBank/DDBJ databases">
        <authorList>
            <person name="Lee S.D."/>
        </authorList>
    </citation>
    <scope>NUCLEOTIDE SEQUENCE [LARGE SCALE GENOMIC DNA]</scope>
    <source>
        <strain evidence="5 6">YC2-7</strain>
    </source>
</reference>
<sequence>MMNKGMNKRAEKPGPGRRAGQPETRQAILDAARARFTAEGFTATTVRAIATDAGVDAAMINYFFGSKQKLFEEALALRANPMTLIPPQLKGSVEGLPRRILTTLLETWDNPEFRSPLLALVSNLSDDPTENALIRSFLEDSIAGPIATRLTEAGLGADMAAARAGMMASQLVGVVIARYVVVARPFADLQRQVIIDTMAPALEMILLGGTHTR</sequence>
<dbReference type="InterPro" id="IPR041678">
    <property type="entry name" value="TetR_C_16"/>
</dbReference>
<dbReference type="GO" id="GO:0003700">
    <property type="term" value="F:DNA-binding transcription factor activity"/>
    <property type="evidence" value="ECO:0007669"/>
    <property type="project" value="TreeGrafter"/>
</dbReference>
<reference evidence="5 6" key="2">
    <citation type="submission" date="2020-06" db="EMBL/GenBank/DDBJ databases">
        <title>Antribacter stalactiti gen. nov., sp. nov., a new member of the family Nacardiaceae isolated from a cave.</title>
        <authorList>
            <person name="Kim I.S."/>
        </authorList>
    </citation>
    <scope>NUCLEOTIDE SEQUENCE [LARGE SCALE GENOMIC DNA]</scope>
    <source>
        <strain evidence="5 6">YC2-7</strain>
    </source>
</reference>
<dbReference type="Gene3D" id="1.10.357.10">
    <property type="entry name" value="Tetracycline Repressor, domain 2"/>
    <property type="match status" value="1"/>
</dbReference>
<evidence type="ECO:0000256" key="1">
    <source>
        <dbReference type="ARBA" id="ARBA00023125"/>
    </source>
</evidence>
<gene>
    <name evidence="5" type="ORF">FGL95_26990</name>
</gene>
<dbReference type="GO" id="GO:0000976">
    <property type="term" value="F:transcription cis-regulatory region binding"/>
    <property type="evidence" value="ECO:0007669"/>
    <property type="project" value="TreeGrafter"/>
</dbReference>
<dbReference type="InterPro" id="IPR009057">
    <property type="entry name" value="Homeodomain-like_sf"/>
</dbReference>
<dbReference type="InterPro" id="IPR001647">
    <property type="entry name" value="HTH_TetR"/>
</dbReference>
<evidence type="ECO:0000259" key="4">
    <source>
        <dbReference type="PROSITE" id="PS50977"/>
    </source>
</evidence>
<proteinExistence type="predicted"/>
<keyword evidence="1 2" id="KW-0238">DNA-binding</keyword>
<dbReference type="Proteomes" id="UP000535543">
    <property type="component" value="Unassembled WGS sequence"/>
</dbReference>
<evidence type="ECO:0000256" key="3">
    <source>
        <dbReference type="SAM" id="MobiDB-lite"/>
    </source>
</evidence>
<dbReference type="InterPro" id="IPR036271">
    <property type="entry name" value="Tet_transcr_reg_TetR-rel_C_sf"/>
</dbReference>
<dbReference type="Pfam" id="PF17920">
    <property type="entry name" value="TetR_C_16"/>
    <property type="match status" value="1"/>
</dbReference>
<dbReference type="EMBL" id="VCQU01000012">
    <property type="protein sequence ID" value="NMN98683.1"/>
    <property type="molecule type" value="Genomic_DNA"/>
</dbReference>
<dbReference type="InterPro" id="IPR050109">
    <property type="entry name" value="HTH-type_TetR-like_transc_reg"/>
</dbReference>
<protein>
    <submittedName>
        <fullName evidence="5">TetR/AcrR family transcriptional regulator</fullName>
    </submittedName>
</protein>
<dbReference type="Gene3D" id="1.10.10.60">
    <property type="entry name" value="Homeodomain-like"/>
    <property type="match status" value="1"/>
</dbReference>
<dbReference type="Pfam" id="PF00440">
    <property type="entry name" value="TetR_N"/>
    <property type="match status" value="1"/>
</dbReference>
<name>A0A848KI07_9NOCA</name>
<feature type="domain" description="HTH tetR-type" evidence="4">
    <location>
        <begin position="22"/>
        <end position="82"/>
    </location>
</feature>
<dbReference type="SUPFAM" id="SSF48498">
    <property type="entry name" value="Tetracyclin repressor-like, C-terminal domain"/>
    <property type="match status" value="1"/>
</dbReference>
<dbReference type="SUPFAM" id="SSF46689">
    <property type="entry name" value="Homeodomain-like"/>
    <property type="match status" value="1"/>
</dbReference>
<organism evidence="5 6">
    <name type="scientific">Antrihabitans stalactiti</name>
    <dbReference type="NCBI Taxonomy" id="2584121"/>
    <lineage>
        <taxon>Bacteria</taxon>
        <taxon>Bacillati</taxon>
        <taxon>Actinomycetota</taxon>
        <taxon>Actinomycetes</taxon>
        <taxon>Mycobacteriales</taxon>
        <taxon>Nocardiaceae</taxon>
        <taxon>Antrihabitans</taxon>
    </lineage>
</organism>
<evidence type="ECO:0000313" key="5">
    <source>
        <dbReference type="EMBL" id="NMN98683.1"/>
    </source>
</evidence>
<evidence type="ECO:0000313" key="6">
    <source>
        <dbReference type="Proteomes" id="UP000535543"/>
    </source>
</evidence>
<evidence type="ECO:0000256" key="2">
    <source>
        <dbReference type="PROSITE-ProRule" id="PRU00335"/>
    </source>
</evidence>
<dbReference type="PANTHER" id="PTHR30055">
    <property type="entry name" value="HTH-TYPE TRANSCRIPTIONAL REGULATOR RUTR"/>
    <property type="match status" value="1"/>
</dbReference>
<keyword evidence="6" id="KW-1185">Reference proteome</keyword>
<dbReference type="PRINTS" id="PR00455">
    <property type="entry name" value="HTHTETR"/>
</dbReference>
<comment type="caution">
    <text evidence="5">The sequence shown here is derived from an EMBL/GenBank/DDBJ whole genome shotgun (WGS) entry which is preliminary data.</text>
</comment>
<dbReference type="AlphaFoldDB" id="A0A848KI07"/>
<feature type="region of interest" description="Disordered" evidence="3">
    <location>
        <begin position="1"/>
        <end position="24"/>
    </location>
</feature>
<dbReference type="PROSITE" id="PS50977">
    <property type="entry name" value="HTH_TETR_2"/>
    <property type="match status" value="1"/>
</dbReference>